<feature type="binding site" evidence="8">
    <location>
        <position position="35"/>
    </location>
    <ligand>
        <name>[4Fe-4S] cluster</name>
        <dbReference type="ChEBI" id="CHEBI:49883"/>
        <label>1</label>
    </ligand>
</feature>
<evidence type="ECO:0000256" key="1">
    <source>
        <dbReference type="ARBA" id="ARBA00022485"/>
    </source>
</evidence>
<dbReference type="InterPro" id="IPR019591">
    <property type="entry name" value="Mrp/NBP35_ATP-bd"/>
</dbReference>
<dbReference type="InParanoid" id="A0A7M7M553"/>
<feature type="binding site" evidence="8">
    <location>
        <begin position="65"/>
        <end position="72"/>
    </location>
    <ligand>
        <name>ATP</name>
        <dbReference type="ChEBI" id="CHEBI:30616"/>
    </ligand>
</feature>
<dbReference type="HAMAP" id="MF_02040">
    <property type="entry name" value="Mrp_NBP35"/>
    <property type="match status" value="1"/>
</dbReference>
<dbReference type="PROSITE" id="PS01215">
    <property type="entry name" value="MRP"/>
    <property type="match status" value="1"/>
</dbReference>
<dbReference type="GeneID" id="111245598"/>
<dbReference type="PANTHER" id="PTHR23264">
    <property type="entry name" value="NUCLEOTIDE-BINDING PROTEIN NBP35 YEAST -RELATED"/>
    <property type="match status" value="1"/>
</dbReference>
<feature type="binding site" evidence="8">
    <location>
        <position position="247"/>
    </location>
    <ligand>
        <name>[4Fe-4S] cluster</name>
        <dbReference type="ChEBI" id="CHEBI:49883"/>
        <label>2</label>
        <note>ligand shared with heterodimeric partner</note>
    </ligand>
</feature>
<dbReference type="InterPro" id="IPR033756">
    <property type="entry name" value="YlxH/NBP35"/>
</dbReference>
<comment type="subunit">
    <text evidence="8">Heterotetramer of 2 NUBP1 and 2 NUBP2 chains.</text>
</comment>
<dbReference type="EnsemblMetazoa" id="XM_022794158">
    <property type="protein sequence ID" value="XP_022649893"/>
    <property type="gene ID" value="LOC111245598"/>
</dbReference>
<dbReference type="InterPro" id="IPR027417">
    <property type="entry name" value="P-loop_NTPase"/>
</dbReference>
<dbReference type="SUPFAM" id="SSF52540">
    <property type="entry name" value="P-loop containing nucleoside triphosphate hydrolases"/>
    <property type="match status" value="1"/>
</dbReference>
<evidence type="ECO:0000256" key="2">
    <source>
        <dbReference type="ARBA" id="ARBA00022490"/>
    </source>
</evidence>
<dbReference type="PANTHER" id="PTHR23264:SF35">
    <property type="entry name" value="CYTOSOLIC FE-S CLUSTER ASSEMBLY FACTOR NUBP1"/>
    <property type="match status" value="1"/>
</dbReference>
<dbReference type="CDD" id="cd02037">
    <property type="entry name" value="Mrp_NBP35"/>
    <property type="match status" value="1"/>
</dbReference>
<evidence type="ECO:0000256" key="7">
    <source>
        <dbReference type="ARBA" id="ARBA00023014"/>
    </source>
</evidence>
<dbReference type="KEGG" id="vde:111245598"/>
<dbReference type="FunFam" id="3.40.50.300:FF:001119">
    <property type="entry name" value="Iron-sulfur cluster carrier protein"/>
    <property type="match status" value="1"/>
</dbReference>
<evidence type="ECO:0000313" key="10">
    <source>
        <dbReference type="EnsemblMetazoa" id="XP_022649893"/>
    </source>
</evidence>
<dbReference type="OMA" id="VSGCPMR"/>
<dbReference type="Gene3D" id="3.40.50.300">
    <property type="entry name" value="P-loop containing nucleotide triphosphate hydrolases"/>
    <property type="match status" value="1"/>
</dbReference>
<dbReference type="GO" id="GO:0140663">
    <property type="term" value="F:ATP-dependent FeS chaperone activity"/>
    <property type="evidence" value="ECO:0007669"/>
    <property type="project" value="InterPro"/>
</dbReference>
<feature type="binding site" evidence="8">
    <location>
        <position position="250"/>
    </location>
    <ligand>
        <name>[4Fe-4S] cluster</name>
        <dbReference type="ChEBI" id="CHEBI:49883"/>
        <label>2</label>
        <note>ligand shared with heterodimeric partner</note>
    </ligand>
</feature>
<feature type="binding site" evidence="8">
    <location>
        <position position="26"/>
    </location>
    <ligand>
        <name>[4Fe-4S] cluster</name>
        <dbReference type="ChEBI" id="CHEBI:49883"/>
        <label>1</label>
    </ligand>
</feature>
<organism evidence="10 11">
    <name type="scientific">Varroa destructor</name>
    <name type="common">Honeybee mite</name>
    <dbReference type="NCBI Taxonomy" id="109461"/>
    <lineage>
        <taxon>Eukaryota</taxon>
        <taxon>Metazoa</taxon>
        <taxon>Ecdysozoa</taxon>
        <taxon>Arthropoda</taxon>
        <taxon>Chelicerata</taxon>
        <taxon>Arachnida</taxon>
        <taxon>Acari</taxon>
        <taxon>Parasitiformes</taxon>
        <taxon>Mesostigmata</taxon>
        <taxon>Gamasina</taxon>
        <taxon>Dermanyssoidea</taxon>
        <taxon>Varroidae</taxon>
        <taxon>Varroa</taxon>
    </lineage>
</organism>
<name>A0A7M7M553_VARDE</name>
<accession>A0A7M7M553</accession>
<feature type="binding site" evidence="8">
    <location>
        <position position="29"/>
    </location>
    <ligand>
        <name>[4Fe-4S] cluster</name>
        <dbReference type="ChEBI" id="CHEBI:49883"/>
        <label>1</label>
    </ligand>
</feature>
<evidence type="ECO:0000256" key="3">
    <source>
        <dbReference type="ARBA" id="ARBA00022723"/>
    </source>
</evidence>
<feature type="region of interest" description="Disordered" evidence="9">
    <location>
        <begin position="1"/>
        <end position="22"/>
    </location>
</feature>
<dbReference type="GO" id="GO:0046872">
    <property type="term" value="F:metal ion binding"/>
    <property type="evidence" value="ECO:0007669"/>
    <property type="project" value="UniProtKB-KW"/>
</dbReference>
<dbReference type="GO" id="GO:0005829">
    <property type="term" value="C:cytosol"/>
    <property type="evidence" value="ECO:0007669"/>
    <property type="project" value="TreeGrafter"/>
</dbReference>
<dbReference type="HAMAP" id="MF_03038">
    <property type="entry name" value="NUBP1"/>
    <property type="match status" value="1"/>
</dbReference>
<comment type="similarity">
    <text evidence="8">Belongs to the Mrp/NBP35 ATP-binding proteins family. NUBP1/NBP35 subfamily.</text>
</comment>
<dbReference type="AlphaFoldDB" id="A0A7M7M553"/>
<dbReference type="CTD" id="4682"/>
<evidence type="ECO:0000256" key="5">
    <source>
        <dbReference type="ARBA" id="ARBA00022840"/>
    </source>
</evidence>
<dbReference type="OrthoDB" id="1741334at2759"/>
<comment type="subcellular location">
    <subcellularLocation>
        <location evidence="8">Cytoplasm</location>
    </subcellularLocation>
</comment>
<comment type="cofactor">
    <cofactor evidence="8">
        <name>[4Fe-4S] cluster</name>
        <dbReference type="ChEBI" id="CHEBI:49883"/>
    </cofactor>
    <text evidence="8">Binds 4 [4Fe-4S] clusters per heterotetramer. Contains two stable clusters in the N-termini of NUBP1 and two labile, bridging clusters between subunits of the NUBP1-NUBP2 heterotetramer.</text>
</comment>
<keyword evidence="3 8" id="KW-0479">Metal-binding</keyword>
<evidence type="ECO:0000256" key="8">
    <source>
        <dbReference type="HAMAP-Rule" id="MF_03038"/>
    </source>
</evidence>
<dbReference type="InterPro" id="IPR028601">
    <property type="entry name" value="NUBP1/Nbp35"/>
</dbReference>
<feature type="compositionally biased region" description="Polar residues" evidence="9">
    <location>
        <begin position="1"/>
        <end position="20"/>
    </location>
</feature>
<feature type="binding site" evidence="8">
    <location>
        <position position="12"/>
    </location>
    <ligand>
        <name>[4Fe-4S] cluster</name>
        <dbReference type="ChEBI" id="CHEBI:49883"/>
        <label>1</label>
    </ligand>
</feature>
<sequence length="326" mass="34530">MSNVPANAPQSCPGTNSDSAGTAEGCTGCPNQAACASGPKGPDPDMALIRSRLSSVGHVILVLSGKGGVGKSTVTAMLAKILAEESKVVGDSAKEKQVAVLDVDICGPSQPSMMGVEGEQVHQSGSGWSPIFADENLALMSIGFLLGSKDDAVIWRGPRKNGIIKQFLRDVDWGELDYLLVDTPPGTSDEHLTIVQYMRGCTNLDGAILVTTPQEVAVQDVRKELNFCKKVSLPVIGVIENMKGFVCPKCAKESEIFPASGGCQKMCNDYGLRLLGQVPLDPLVARCCDEGKFFVREFPDSPAAIAYKNIVGNIKKIVEKDTVNSA</sequence>
<keyword evidence="4 8" id="KW-0547">Nucleotide-binding</keyword>
<evidence type="ECO:0000256" key="4">
    <source>
        <dbReference type="ARBA" id="ARBA00022741"/>
    </source>
</evidence>
<evidence type="ECO:0000256" key="9">
    <source>
        <dbReference type="SAM" id="MobiDB-lite"/>
    </source>
</evidence>
<dbReference type="InterPro" id="IPR000808">
    <property type="entry name" value="Mrp-like_CS"/>
</dbReference>
<evidence type="ECO:0000313" key="11">
    <source>
        <dbReference type="Proteomes" id="UP000594260"/>
    </source>
</evidence>
<dbReference type="GO" id="GO:0005524">
    <property type="term" value="F:ATP binding"/>
    <property type="evidence" value="ECO:0007669"/>
    <property type="project" value="UniProtKB-KW"/>
</dbReference>
<dbReference type="Pfam" id="PF10609">
    <property type="entry name" value="ParA"/>
    <property type="match status" value="1"/>
</dbReference>
<reference evidence="10" key="1">
    <citation type="submission" date="2021-01" db="UniProtKB">
        <authorList>
            <consortium name="EnsemblMetazoa"/>
        </authorList>
    </citation>
    <scope>IDENTIFICATION</scope>
</reference>
<keyword evidence="5 8" id="KW-0067">ATP-binding</keyword>
<dbReference type="FunCoup" id="A0A7M7M553">
    <property type="interactions" value="759"/>
</dbReference>
<keyword evidence="11" id="KW-1185">Reference proteome</keyword>
<keyword evidence="7 8" id="KW-0411">Iron-sulfur</keyword>
<keyword evidence="2 8" id="KW-0963">Cytoplasm</keyword>
<protein>
    <recommendedName>
        <fullName evidence="8">Cytosolic Fe-S cluster assembly factor NUBP1 homolog</fullName>
    </recommendedName>
</protein>
<dbReference type="RefSeq" id="XP_022649893.1">
    <property type="nucleotide sequence ID" value="XM_022794158.1"/>
</dbReference>
<comment type="function">
    <text evidence="8">Component of the cytosolic iron-sulfur (Fe/S) protein assembly (CIA) machinery. Required for maturation of extramitochondrial Fe-S proteins. The NUBP1-NUBP2 heterotetramer forms a Fe-S scaffold complex, mediating the de novo assembly of an Fe-S cluster and its transfer to target apoproteins.</text>
</comment>
<keyword evidence="1 8" id="KW-0004">4Fe-4S</keyword>
<proteinExistence type="inferred from homology"/>
<evidence type="ECO:0000256" key="6">
    <source>
        <dbReference type="ARBA" id="ARBA00023004"/>
    </source>
</evidence>
<dbReference type="GO" id="GO:0051539">
    <property type="term" value="F:4 iron, 4 sulfur cluster binding"/>
    <property type="evidence" value="ECO:0007669"/>
    <property type="project" value="UniProtKB-UniRule"/>
</dbReference>
<dbReference type="Proteomes" id="UP000594260">
    <property type="component" value="Unplaced"/>
</dbReference>
<keyword evidence="6 8" id="KW-0408">Iron</keyword>
<dbReference type="GO" id="GO:0016226">
    <property type="term" value="P:iron-sulfur cluster assembly"/>
    <property type="evidence" value="ECO:0007669"/>
    <property type="project" value="UniProtKB-UniRule"/>
</dbReference>